<dbReference type="eggNOG" id="COG1786">
    <property type="taxonomic scope" value="Bacteria"/>
</dbReference>
<name>C0CSN3_BLAHS</name>
<dbReference type="AlphaFoldDB" id="C0CSN3"/>
<evidence type="ECO:0000256" key="1">
    <source>
        <dbReference type="ARBA" id="ARBA00023239"/>
    </source>
</evidence>
<dbReference type="InterPro" id="IPR002840">
    <property type="entry name" value="PMDh-S-like_dom"/>
</dbReference>
<evidence type="ECO:0000313" key="3">
    <source>
        <dbReference type="EMBL" id="EEG47223.1"/>
    </source>
</evidence>
<keyword evidence="1" id="KW-0456">Lyase</keyword>
<organism evidence="3 4">
    <name type="scientific">Blautia hydrogenotrophica (strain DSM 10507 / JCM 14656 / S5a33)</name>
    <name type="common">Ruminococcus hydrogenotrophicus</name>
    <dbReference type="NCBI Taxonomy" id="476272"/>
    <lineage>
        <taxon>Bacteria</taxon>
        <taxon>Bacillati</taxon>
        <taxon>Bacillota</taxon>
        <taxon>Clostridia</taxon>
        <taxon>Lachnospirales</taxon>
        <taxon>Lachnospiraceae</taxon>
        <taxon>Blautia</taxon>
    </lineage>
</organism>
<reference evidence="3 4" key="1">
    <citation type="submission" date="2009-01" db="EMBL/GenBank/DDBJ databases">
        <authorList>
            <person name="Fulton L."/>
            <person name="Clifton S."/>
            <person name="Fulton B."/>
            <person name="Xu J."/>
            <person name="Minx P."/>
            <person name="Pepin K.H."/>
            <person name="Johnson M."/>
            <person name="Bhonagiri V."/>
            <person name="Nash W.E."/>
            <person name="Mardis E.R."/>
            <person name="Wilson R.K."/>
        </authorList>
    </citation>
    <scope>NUCLEOTIDE SEQUENCE [LARGE SCALE GENOMIC DNA]</scope>
    <source>
        <strain evidence="4">DSM 10507 / JCM 14656 / S5a33</strain>
    </source>
</reference>
<dbReference type="PANTHER" id="PTHR36577">
    <property type="entry name" value="DUF521 DOMAIN PROTEIN (AFU_ORTHOLOGUE AFUA_6G00490)"/>
    <property type="match status" value="1"/>
</dbReference>
<dbReference type="EMBL" id="ACBZ01000216">
    <property type="protein sequence ID" value="EEG47223.1"/>
    <property type="molecule type" value="Genomic_DNA"/>
</dbReference>
<keyword evidence="4" id="KW-1185">Reference proteome</keyword>
<dbReference type="PANTHER" id="PTHR36577:SF3">
    <property type="entry name" value="DUF521 DOMAIN PROTEIN (AFU_ORTHOLOGUE AFUA_6G00490)"/>
    <property type="match status" value="1"/>
</dbReference>
<feature type="domain" description="Phosphomevalonate dehydratase small subunit-like" evidence="2">
    <location>
        <begin position="22"/>
        <end position="105"/>
    </location>
</feature>
<gene>
    <name evidence="3" type="ORF">RUMHYD_03900</name>
</gene>
<protein>
    <recommendedName>
        <fullName evidence="2">Phosphomevalonate dehydratase small subunit-like domain-containing protein</fullName>
    </recommendedName>
</protein>
<comment type="caution">
    <text evidence="3">The sequence shown here is derived from an EMBL/GenBank/DDBJ whole genome shotgun (WGS) entry which is preliminary data.</text>
</comment>
<dbReference type="SUPFAM" id="SSF52016">
    <property type="entry name" value="LeuD/IlvD-like"/>
    <property type="match status" value="1"/>
</dbReference>
<dbReference type="GeneID" id="86820843"/>
<dbReference type="Pfam" id="PF01989">
    <property type="entry name" value="AcnX_swivel_put"/>
    <property type="match status" value="1"/>
</dbReference>
<reference evidence="3 4" key="2">
    <citation type="submission" date="2009-02" db="EMBL/GenBank/DDBJ databases">
        <title>Draft genome sequence of Blautia hydrogenotrophica DSM 10507 (Ruminococcus hydrogenotrophicus DSM 10507).</title>
        <authorList>
            <person name="Sudarsanam P."/>
            <person name="Ley R."/>
            <person name="Guruge J."/>
            <person name="Turnbaugh P.J."/>
            <person name="Mahowald M."/>
            <person name="Liep D."/>
            <person name="Gordon J."/>
        </authorList>
    </citation>
    <scope>NUCLEOTIDE SEQUENCE [LARGE SCALE GENOMIC DNA]</scope>
    <source>
        <strain evidence="4">DSM 10507 / JCM 14656 / S5a33</strain>
    </source>
</reference>
<sequence>MTAFSVVEGSAFAEVLKEERGLSFWGGVDAQTGCVIDQRSKLCGQSLTGKILCMPQSKGSCSSTGILLEMIRVGIAPSGFILCKAEGILAMGAVIGQELYGVDVPVYTVERENYDRIQDHQIMKMKQGKIYVFEKGEEL</sequence>
<proteinExistence type="predicted"/>
<dbReference type="Gene3D" id="3.50.30.10">
    <property type="entry name" value="Phosphohistidine domain"/>
    <property type="match status" value="1"/>
</dbReference>
<dbReference type="RefSeq" id="WP_005953593.1">
    <property type="nucleotide sequence ID" value="NZ_CP136423.1"/>
</dbReference>
<accession>C0CSN3</accession>
<evidence type="ECO:0000259" key="2">
    <source>
        <dbReference type="Pfam" id="PF01989"/>
    </source>
</evidence>
<dbReference type="HOGENOM" id="CLU_141583_0_0_9"/>
<dbReference type="CDD" id="cd01356">
    <property type="entry name" value="AcnX_swivel"/>
    <property type="match status" value="1"/>
</dbReference>
<dbReference type="GO" id="GO:0016829">
    <property type="term" value="F:lyase activity"/>
    <property type="evidence" value="ECO:0007669"/>
    <property type="project" value="UniProtKB-KW"/>
</dbReference>
<evidence type="ECO:0000313" key="4">
    <source>
        <dbReference type="Proteomes" id="UP000003100"/>
    </source>
</evidence>
<dbReference type="PATRIC" id="fig|476272.21.peg.28"/>
<dbReference type="Proteomes" id="UP000003100">
    <property type="component" value="Unassembled WGS sequence"/>
</dbReference>